<sequence length="163" mass="17297">MERSGKLNRSILAHEQTKSKLRENHMRKTTMLLTLIGAIGMTQTGYAEEPGEVLPAGTMLTAVVAGVKSQDVVDAEIRQPKEVHDVWDRIATAFAGCHVTGTSAPTTVGRSSIAFNTLTCQDGKEVIPIEGYAASSPDHVLGIEGSPTVGMPITIIITKTVGL</sequence>
<dbReference type="AlphaFoldDB" id="V5YPZ4"/>
<proteinExistence type="predicted"/>
<dbReference type="EMBL" id="AB853026">
    <property type="protein sequence ID" value="BAO18986.1"/>
    <property type="molecule type" value="Genomic_DNA"/>
</dbReference>
<evidence type="ECO:0000313" key="1">
    <source>
        <dbReference type="EMBL" id="BAO18986.1"/>
    </source>
</evidence>
<geneLocation type="plasmid" evidence="1">
    <name>pM7012</name>
</geneLocation>
<protein>
    <submittedName>
        <fullName evidence="1">Uncharacterized protein</fullName>
    </submittedName>
</protein>
<reference evidence="1" key="1">
    <citation type="journal article" date="2014" name="Microbiology">
        <title>A 2,4-dichlorophenoxyacetic acid degradation plasmid pM7012 discloses distribution of an unclassified megaplasmid group across bacterial species.</title>
        <authorList>
            <person name="Sakai Y."/>
            <person name="Ogawa N."/>
            <person name="Shimomura Y."/>
            <person name="Fujii T."/>
        </authorList>
    </citation>
    <scope>NUCLEOTIDE SEQUENCE</scope>
    <source>
        <strain evidence="1">M701</strain>
    </source>
</reference>
<organism evidence="1">
    <name type="scientific">Burkholderia sp. M701</name>
    <dbReference type="NCBI Taxonomy" id="326454"/>
    <lineage>
        <taxon>Bacteria</taxon>
        <taxon>Pseudomonadati</taxon>
        <taxon>Pseudomonadota</taxon>
        <taxon>Betaproteobacteria</taxon>
        <taxon>Burkholderiales</taxon>
        <taxon>Burkholderiaceae</taxon>
        <taxon>Burkholderia</taxon>
    </lineage>
</organism>
<reference evidence="1" key="2">
    <citation type="submission" date="2024-06" db="EMBL/GenBank/DDBJ databases">
        <authorList>
            <person name="Sakai Y."/>
            <person name="Fujii T."/>
        </authorList>
    </citation>
    <scope>NUCLEOTIDE SEQUENCE</scope>
    <source>
        <strain evidence="1">M701</strain>
        <plasmid evidence="1">pM7012</plasmid>
    </source>
</reference>
<keyword evidence="1" id="KW-0614">Plasmid</keyword>
<accession>V5YPZ4</accession>
<name>V5YPZ4_9BURK</name>